<dbReference type="GO" id="GO:0004124">
    <property type="term" value="F:cysteine synthase activity"/>
    <property type="evidence" value="ECO:0007669"/>
    <property type="project" value="TreeGrafter"/>
</dbReference>
<dbReference type="SUPFAM" id="SSF53383">
    <property type="entry name" value="PLP-dependent transferases"/>
    <property type="match status" value="1"/>
</dbReference>
<dbReference type="FunFam" id="3.40.640.10:FF:000046">
    <property type="entry name" value="Cystathionine gamma-lyase"/>
    <property type="match status" value="1"/>
</dbReference>
<evidence type="ECO:0000256" key="8">
    <source>
        <dbReference type="ARBA" id="ARBA00052699"/>
    </source>
</evidence>
<dbReference type="PIRSF" id="PIRSF001434">
    <property type="entry name" value="CGS"/>
    <property type="match status" value="1"/>
</dbReference>
<protein>
    <recommendedName>
        <fullName evidence="5">homocysteine desulfhydrase</fullName>
        <ecNumber evidence="5">4.4.1.2</ecNumber>
    </recommendedName>
    <alternativeName>
        <fullName evidence="6">Homocysteine desulfhydrase</fullName>
    </alternativeName>
</protein>
<accession>A0A4R1R905</accession>
<proteinExistence type="inferred from homology"/>
<comment type="caution">
    <text evidence="11">The sequence shown here is derived from an EMBL/GenBank/DDBJ whole genome shotgun (WGS) entry which is preliminary data.</text>
</comment>
<evidence type="ECO:0000256" key="4">
    <source>
        <dbReference type="ARBA" id="ARBA00022898"/>
    </source>
</evidence>
<dbReference type="Pfam" id="PF01053">
    <property type="entry name" value="Cys_Met_Meta_PP"/>
    <property type="match status" value="1"/>
</dbReference>
<comment type="cofactor">
    <cofactor evidence="1 10">
        <name>pyridoxal 5'-phosphate</name>
        <dbReference type="ChEBI" id="CHEBI:597326"/>
    </cofactor>
</comment>
<dbReference type="InterPro" id="IPR015422">
    <property type="entry name" value="PyrdxlP-dep_Trfase_small"/>
</dbReference>
<dbReference type="AlphaFoldDB" id="A0A4R1R905"/>
<gene>
    <name evidence="11" type="ORF">EDC14_102715</name>
</gene>
<comment type="catalytic activity">
    <reaction evidence="7">
        <text>L-homocysteine + H2O = 2-oxobutanoate + hydrogen sulfide + NH4(+) + H(+)</text>
        <dbReference type="Rhea" id="RHEA:14501"/>
        <dbReference type="ChEBI" id="CHEBI:15377"/>
        <dbReference type="ChEBI" id="CHEBI:15378"/>
        <dbReference type="ChEBI" id="CHEBI:16763"/>
        <dbReference type="ChEBI" id="CHEBI:28938"/>
        <dbReference type="ChEBI" id="CHEBI:29919"/>
        <dbReference type="ChEBI" id="CHEBI:58199"/>
        <dbReference type="EC" id="4.4.1.2"/>
    </reaction>
    <physiologicalReaction direction="left-to-right" evidence="7">
        <dbReference type="Rhea" id="RHEA:14502"/>
    </physiologicalReaction>
</comment>
<dbReference type="GO" id="GO:0071269">
    <property type="term" value="P:L-homocysteine biosynthetic process"/>
    <property type="evidence" value="ECO:0007669"/>
    <property type="project" value="TreeGrafter"/>
</dbReference>
<dbReference type="RefSeq" id="WP_132015837.1">
    <property type="nucleotide sequence ID" value="NZ_SLUN01000027.1"/>
</dbReference>
<keyword evidence="11" id="KW-0456">Lyase</keyword>
<organism evidence="11 12">
    <name type="scientific">Hydrogenispora ethanolica</name>
    <dbReference type="NCBI Taxonomy" id="1082276"/>
    <lineage>
        <taxon>Bacteria</taxon>
        <taxon>Bacillati</taxon>
        <taxon>Bacillota</taxon>
        <taxon>Hydrogenispora</taxon>
    </lineage>
</organism>
<dbReference type="InterPro" id="IPR015421">
    <property type="entry name" value="PyrdxlP-dep_Trfase_major"/>
</dbReference>
<evidence type="ECO:0000256" key="3">
    <source>
        <dbReference type="ARBA" id="ARBA00022679"/>
    </source>
</evidence>
<dbReference type="EMBL" id="SLUN01000027">
    <property type="protein sequence ID" value="TCL62165.1"/>
    <property type="molecule type" value="Genomic_DNA"/>
</dbReference>
<keyword evidence="4 9" id="KW-0663">Pyridoxal phosphate</keyword>
<dbReference type="EC" id="4.4.1.2" evidence="5"/>
<evidence type="ECO:0000256" key="2">
    <source>
        <dbReference type="ARBA" id="ARBA00009077"/>
    </source>
</evidence>
<dbReference type="GO" id="GO:0019346">
    <property type="term" value="P:transsulfuration"/>
    <property type="evidence" value="ECO:0007669"/>
    <property type="project" value="InterPro"/>
</dbReference>
<evidence type="ECO:0000256" key="1">
    <source>
        <dbReference type="ARBA" id="ARBA00001933"/>
    </source>
</evidence>
<dbReference type="PANTHER" id="PTHR43797">
    <property type="entry name" value="HOMOCYSTEINE/CYSTEINE SYNTHASE"/>
    <property type="match status" value="1"/>
</dbReference>
<dbReference type="Gene3D" id="3.40.640.10">
    <property type="entry name" value="Type I PLP-dependent aspartate aminotransferase-like (Major domain)"/>
    <property type="match status" value="1"/>
</dbReference>
<dbReference type="OrthoDB" id="9780685at2"/>
<keyword evidence="12" id="KW-1185">Reference proteome</keyword>
<dbReference type="GO" id="GO:0003961">
    <property type="term" value="F:O-acetylhomoserine aminocarboxypropyltransferase activity"/>
    <property type="evidence" value="ECO:0007669"/>
    <property type="project" value="TreeGrafter"/>
</dbReference>
<dbReference type="GO" id="GO:0030170">
    <property type="term" value="F:pyridoxal phosphate binding"/>
    <property type="evidence" value="ECO:0007669"/>
    <property type="project" value="InterPro"/>
</dbReference>
<evidence type="ECO:0000256" key="10">
    <source>
        <dbReference type="RuleBase" id="RU362118"/>
    </source>
</evidence>
<keyword evidence="3" id="KW-0808">Transferase</keyword>
<evidence type="ECO:0000256" key="9">
    <source>
        <dbReference type="PIRSR" id="PIRSR001434-2"/>
    </source>
</evidence>
<name>A0A4R1R905_HYDET</name>
<dbReference type="PANTHER" id="PTHR43797:SF2">
    <property type="entry name" value="HOMOCYSTEINE_CYSTEINE SYNTHASE"/>
    <property type="match status" value="1"/>
</dbReference>
<dbReference type="GO" id="GO:0005737">
    <property type="term" value="C:cytoplasm"/>
    <property type="evidence" value="ECO:0007669"/>
    <property type="project" value="TreeGrafter"/>
</dbReference>
<evidence type="ECO:0000256" key="7">
    <source>
        <dbReference type="ARBA" id="ARBA00048780"/>
    </source>
</evidence>
<evidence type="ECO:0000256" key="5">
    <source>
        <dbReference type="ARBA" id="ARBA00047175"/>
    </source>
</evidence>
<dbReference type="GO" id="GO:0006535">
    <property type="term" value="P:cysteine biosynthetic process from serine"/>
    <property type="evidence" value="ECO:0007669"/>
    <property type="project" value="TreeGrafter"/>
</dbReference>
<dbReference type="InterPro" id="IPR000277">
    <property type="entry name" value="Cys/Met-Metab_PyrdxlP-dep_enz"/>
</dbReference>
<dbReference type="GO" id="GO:0047982">
    <property type="term" value="F:homocysteine desulfhydrase activity"/>
    <property type="evidence" value="ECO:0007669"/>
    <property type="project" value="UniProtKB-EC"/>
</dbReference>
<dbReference type="Gene3D" id="3.90.1150.10">
    <property type="entry name" value="Aspartate Aminotransferase, domain 1"/>
    <property type="match status" value="1"/>
</dbReference>
<evidence type="ECO:0000256" key="6">
    <source>
        <dbReference type="ARBA" id="ARBA00047199"/>
    </source>
</evidence>
<evidence type="ECO:0000313" key="11">
    <source>
        <dbReference type="EMBL" id="TCL62165.1"/>
    </source>
</evidence>
<dbReference type="InterPro" id="IPR006235">
    <property type="entry name" value="OAc-hSer/O-AcSer_sulfhydrylase"/>
</dbReference>
<reference evidence="11 12" key="1">
    <citation type="submission" date="2019-03" db="EMBL/GenBank/DDBJ databases">
        <title>Genomic Encyclopedia of Type Strains, Phase IV (KMG-IV): sequencing the most valuable type-strain genomes for metagenomic binning, comparative biology and taxonomic classification.</title>
        <authorList>
            <person name="Goeker M."/>
        </authorList>
    </citation>
    <scope>NUCLEOTIDE SEQUENCE [LARGE SCALE GENOMIC DNA]</scope>
    <source>
        <strain evidence="11 12">LX-B</strain>
    </source>
</reference>
<dbReference type="GO" id="GO:0018826">
    <property type="term" value="F:methionine gamma-lyase activity"/>
    <property type="evidence" value="ECO:0007669"/>
    <property type="project" value="UniProtKB-EC"/>
</dbReference>
<dbReference type="CDD" id="cd00614">
    <property type="entry name" value="CGS_like"/>
    <property type="match status" value="1"/>
</dbReference>
<comment type="catalytic activity">
    <reaction evidence="8">
        <text>L-methionine + H2O = methanethiol + 2-oxobutanoate + NH4(+)</text>
        <dbReference type="Rhea" id="RHEA:23800"/>
        <dbReference type="ChEBI" id="CHEBI:15377"/>
        <dbReference type="ChEBI" id="CHEBI:16007"/>
        <dbReference type="ChEBI" id="CHEBI:16763"/>
        <dbReference type="ChEBI" id="CHEBI:28938"/>
        <dbReference type="ChEBI" id="CHEBI:57844"/>
        <dbReference type="EC" id="4.4.1.11"/>
    </reaction>
    <physiologicalReaction direction="left-to-right" evidence="8">
        <dbReference type="Rhea" id="RHEA:23801"/>
    </physiologicalReaction>
</comment>
<sequence length="415" mass="44580">MANTWDFETRSIHSGFDQDKGTGATALPIYESAAFAYDSAEDLEAAFQGRKFGHIYSRIANPTVTAFENRVNALENGLGAIATASGMAAIATAVYTLAQAGDEIVSGKSLFGGTFQLFNEIFGNSGIKVVYVESTATEAYRRAISPRTKLVFLETIGNPKLDIPDIGAIAAVAREQGVPLVVDSTLSTPYLFAAKRFGVDLVIHSTSKYISGSGNTIGGILVDLGNFDWRHCRTGAVAALTKQAGEYAFLARARRQVLQNTGSCLSPFNAYLQNLGLETLALRMSKHCTNAVGLVEYFQAQPQVVSVNYPGLPGHPDHAVAAAQFHGGYGGLITLRLGTRERCFRMINRLKMVKCLANVGDAKTLIIHPASTIYHNCSAAEQEAAGVYPDLVRISVGIESLRDIINDFDQALAKE</sequence>
<comment type="similarity">
    <text evidence="2 10">Belongs to the trans-sulfuration enzymes family.</text>
</comment>
<feature type="modified residue" description="N6-(pyridoxal phosphate)lysine" evidence="9">
    <location>
        <position position="208"/>
    </location>
</feature>
<dbReference type="InterPro" id="IPR015424">
    <property type="entry name" value="PyrdxlP-dep_Trfase"/>
</dbReference>
<evidence type="ECO:0000313" key="12">
    <source>
        <dbReference type="Proteomes" id="UP000295008"/>
    </source>
</evidence>
<dbReference type="Proteomes" id="UP000295008">
    <property type="component" value="Unassembled WGS sequence"/>
</dbReference>